<protein>
    <submittedName>
        <fullName evidence="1">META domain-containing protein</fullName>
    </submittedName>
</protein>
<organism evidence="1 2">
    <name type="scientific">Pseudomonas imrae</name>
    <dbReference type="NCBI Taxonomy" id="2992837"/>
    <lineage>
        <taxon>Bacteria</taxon>
        <taxon>Pseudomonadati</taxon>
        <taxon>Pseudomonadota</taxon>
        <taxon>Gammaproteobacteria</taxon>
        <taxon>Pseudomonadales</taxon>
        <taxon>Pseudomonadaceae</taxon>
        <taxon>Pseudomonas</taxon>
    </lineage>
</organism>
<proteinExistence type="predicted"/>
<sequence>MRRLWLLAALGAGVAGCASDEVKLTQDHSYVVEWIGERPLMDYAHLTVTLGADGRAYGNGGCNHWFAQYTLEGDKLSFGKIGSTRKMCPEALMEQEHRFFEALERVQRWDISPIEQTRFWPAEGKPLRLWLEQG</sequence>
<evidence type="ECO:0000313" key="2">
    <source>
        <dbReference type="Proteomes" id="UP001637618"/>
    </source>
</evidence>
<dbReference type="Proteomes" id="UP001637618">
    <property type="component" value="Unassembled WGS sequence"/>
</dbReference>
<evidence type="ECO:0000313" key="1">
    <source>
        <dbReference type="EMBL" id="MFO2479846.1"/>
    </source>
</evidence>
<reference evidence="1" key="1">
    <citation type="submission" date="2022-11" db="EMBL/GenBank/DDBJ databases">
        <title>Draft genome sequences of strains of Pseudomonas imrae sp. nov.</title>
        <authorList>
            <person name="Salva Serra F."/>
            <person name="Nimje P."/>
            <person name="Moore E.R.B."/>
            <person name="Marathe N.P."/>
        </authorList>
    </citation>
    <scope>NUCLEOTIDE SEQUENCE</scope>
    <source>
        <strain evidence="1">15FMM2</strain>
    </source>
</reference>
<name>A0ACC7PHU1_9PSED</name>
<gene>
    <name evidence="1" type="ORF">OOJ96_20870</name>
</gene>
<comment type="caution">
    <text evidence="1">The sequence shown here is derived from an EMBL/GenBank/DDBJ whole genome shotgun (WGS) entry which is preliminary data.</text>
</comment>
<accession>A0ACC7PHU1</accession>
<keyword evidence="2" id="KW-1185">Reference proteome</keyword>
<dbReference type="EMBL" id="JAPEQY010000018">
    <property type="protein sequence ID" value="MFO2479846.1"/>
    <property type="molecule type" value="Genomic_DNA"/>
</dbReference>